<dbReference type="Pfam" id="PF01399">
    <property type="entry name" value="PCI"/>
    <property type="match status" value="1"/>
</dbReference>
<reference evidence="3" key="1">
    <citation type="submission" date="2007-03" db="EMBL/GenBank/DDBJ databases">
        <title>Annotation of Culex pipiens quinquefasciatus.</title>
        <authorList>
            <consortium name="The Broad Institute Genome Sequencing Platform"/>
            <person name="Atkinson P.W."/>
            <person name="Hemingway J."/>
            <person name="Christensen B.M."/>
            <person name="Higgs S."/>
            <person name="Kodira C."/>
            <person name="Hannick L."/>
            <person name="Megy K."/>
            <person name="O'Leary S."/>
            <person name="Pearson M."/>
            <person name="Haas B.J."/>
            <person name="Mauceli E."/>
            <person name="Wortman J.R."/>
            <person name="Lee N.H."/>
            <person name="Guigo R."/>
            <person name="Stanke M."/>
            <person name="Alvarado L."/>
            <person name="Amedeo P."/>
            <person name="Antoine C.H."/>
            <person name="Arensburger P."/>
            <person name="Bidwell S.L."/>
            <person name="Crawford M."/>
            <person name="Camaro F."/>
            <person name="Devon K."/>
            <person name="Engels R."/>
            <person name="Hammond M."/>
            <person name="Howarth C."/>
            <person name="Koehrsen M."/>
            <person name="Lawson D."/>
            <person name="Montgomery P."/>
            <person name="Nene V."/>
            <person name="Nusbaum C."/>
            <person name="Puiu D."/>
            <person name="Romero-Severson J."/>
            <person name="Severson D.W."/>
            <person name="Shumway M."/>
            <person name="Sisk P."/>
            <person name="Stolte C."/>
            <person name="Zeng Q."/>
            <person name="Eisenstadt E."/>
            <person name="Fraser-Liggett C."/>
            <person name="Strausberg R."/>
            <person name="Galagan J."/>
            <person name="Birren B."/>
            <person name="Collins F.H."/>
        </authorList>
    </citation>
    <scope>NUCLEOTIDE SEQUENCE [LARGE SCALE GENOMIC DNA]</scope>
    <source>
        <strain evidence="3">JHB</strain>
    </source>
</reference>
<dbReference type="VEuPathDB" id="VectorBase:CPIJ009949"/>
<dbReference type="HOGENOM" id="CLU_600292_0_0_1"/>
<proteinExistence type="predicted"/>
<dbReference type="PANTHER" id="PTHR10678">
    <property type="entry name" value="26S PROTEASOME NON-ATPASE REGULATORY SUBUNIT 11/COP9 SIGNALOSOME COMPLEX SUBUNIT 2"/>
    <property type="match status" value="1"/>
</dbReference>
<dbReference type="EMBL" id="DS232060">
    <property type="protein sequence ID" value="EDS33508.1"/>
    <property type="molecule type" value="Genomic_DNA"/>
</dbReference>
<dbReference type="Gene3D" id="1.25.40.570">
    <property type="match status" value="2"/>
</dbReference>
<feature type="region of interest" description="Disordered" evidence="1">
    <location>
        <begin position="389"/>
        <end position="456"/>
    </location>
</feature>
<dbReference type="Proteomes" id="UP000002320">
    <property type="component" value="Unassembled WGS sequence"/>
</dbReference>
<dbReference type="STRING" id="7176.B0WRU6"/>
<dbReference type="EnsemblMetazoa" id="CPIJ009949-RA">
    <property type="protein sequence ID" value="CPIJ009949-PA"/>
    <property type="gene ID" value="CPIJ009949"/>
</dbReference>
<keyword evidence="5" id="KW-1185">Reference proteome</keyword>
<evidence type="ECO:0000259" key="2">
    <source>
        <dbReference type="Pfam" id="PF01399"/>
    </source>
</evidence>
<reference evidence="4" key="2">
    <citation type="submission" date="2021-02" db="UniProtKB">
        <authorList>
            <consortium name="EnsemblMetazoa"/>
        </authorList>
    </citation>
    <scope>IDENTIFICATION</scope>
    <source>
        <strain evidence="4">JHB</strain>
    </source>
</reference>
<feature type="compositionally biased region" description="Low complexity" evidence="1">
    <location>
        <begin position="434"/>
        <end position="448"/>
    </location>
</feature>
<dbReference type="KEGG" id="cqu:CpipJ_CPIJ009949"/>
<dbReference type="eggNOG" id="KOG1464">
    <property type="taxonomic scope" value="Eukaryota"/>
</dbReference>
<dbReference type="AlphaFoldDB" id="B0WRU6"/>
<name>B0WRU6_CULQU</name>
<feature type="domain" description="PCI" evidence="2">
    <location>
        <begin position="184"/>
        <end position="223"/>
    </location>
</feature>
<protein>
    <submittedName>
        <fullName evidence="3 4">Cop9 signalosome complex subunit</fullName>
    </submittedName>
</protein>
<dbReference type="OrthoDB" id="194139at2759"/>
<evidence type="ECO:0000256" key="1">
    <source>
        <dbReference type="SAM" id="MobiDB-lite"/>
    </source>
</evidence>
<sequence>MGPDHRGCSDSGCCYSQRNPIYQPDDFFWCPERDKALLQLVESRIPLMPYPFWTTCALYKIAVGHAKSFGQERRRQPVNGVEDYDVPAVALRAQDFPVTKGSRADVPDYTRCNCWFLYIKSAILHPLIMGVIRKCGGKMHLREGEFEKAHTDFFEAFKNYDETNLVVSYQNNDIMEFESTLRNNRYNNMEEPFIREHIEDLLRNIRSQVLIKLIRPYTKITTDLQALIHTGTACLPEPVPSTRASSTRPDACNVLKYALDAIVNRRVNGTILVKRIEHVKSSRCSKDFLRRVKENCSTGRIGRLIEQRHLCLKSELLEIILEMRVKYFLARVARIFCVKRARIRGEYTPNSRRICLDSSEIRLEFSERFEPFRLESFLLGCSTVTRSGRARTAGDRSEKQQQKSEGPSDDREATPVGVLQEELNGHPDGTTTTAVQIGAPQQIIGAQGSRKKDRVR</sequence>
<accession>B0WRU6</accession>
<dbReference type="VEuPathDB" id="VectorBase:CQUJHB009910"/>
<gene>
    <name evidence="4" type="primary">6042301</name>
    <name evidence="3" type="ORF">CpipJ_CPIJ009949</name>
</gene>
<dbReference type="InterPro" id="IPR050871">
    <property type="entry name" value="26S_Proteasome/COP9_Components"/>
</dbReference>
<dbReference type="InterPro" id="IPR000717">
    <property type="entry name" value="PCI_dom"/>
</dbReference>
<organism>
    <name type="scientific">Culex quinquefasciatus</name>
    <name type="common">Southern house mosquito</name>
    <name type="synonym">Culex pungens</name>
    <dbReference type="NCBI Taxonomy" id="7176"/>
    <lineage>
        <taxon>Eukaryota</taxon>
        <taxon>Metazoa</taxon>
        <taxon>Ecdysozoa</taxon>
        <taxon>Arthropoda</taxon>
        <taxon>Hexapoda</taxon>
        <taxon>Insecta</taxon>
        <taxon>Pterygota</taxon>
        <taxon>Neoptera</taxon>
        <taxon>Endopterygota</taxon>
        <taxon>Diptera</taxon>
        <taxon>Nematocera</taxon>
        <taxon>Culicoidea</taxon>
        <taxon>Culicidae</taxon>
        <taxon>Culicinae</taxon>
        <taxon>Culicini</taxon>
        <taxon>Culex</taxon>
        <taxon>Culex</taxon>
    </lineage>
</organism>
<evidence type="ECO:0000313" key="4">
    <source>
        <dbReference type="EnsemblMetazoa" id="CPIJ009949-PA"/>
    </source>
</evidence>
<evidence type="ECO:0000313" key="5">
    <source>
        <dbReference type="Proteomes" id="UP000002320"/>
    </source>
</evidence>
<evidence type="ECO:0000313" key="3">
    <source>
        <dbReference type="EMBL" id="EDS33508.1"/>
    </source>
</evidence>
<feature type="compositionally biased region" description="Basic and acidic residues" evidence="1">
    <location>
        <begin position="392"/>
        <end position="413"/>
    </location>
</feature>
<dbReference type="InParanoid" id="B0WRU6"/>